<keyword evidence="5" id="KW-1185">Reference proteome</keyword>
<dbReference type="EMBL" id="BSDI01000029">
    <property type="protein sequence ID" value="GLH99931.1"/>
    <property type="molecule type" value="Genomic_DNA"/>
</dbReference>
<dbReference type="InterPro" id="IPR013762">
    <property type="entry name" value="Integrase-like_cat_sf"/>
</dbReference>
<dbReference type="InterPro" id="IPR002104">
    <property type="entry name" value="Integrase_catalytic"/>
</dbReference>
<dbReference type="RefSeq" id="WP_281899922.1">
    <property type="nucleotide sequence ID" value="NZ_BSDI01000029.1"/>
</dbReference>
<proteinExistence type="predicted"/>
<dbReference type="Gene3D" id="1.10.150.130">
    <property type="match status" value="1"/>
</dbReference>
<reference evidence="4" key="1">
    <citation type="submission" date="2022-12" db="EMBL/GenBank/DDBJ databases">
        <title>New Phytohabitans aurantiacus sp. RD004123 nov., an actinomycete isolated from soil.</title>
        <authorList>
            <person name="Triningsih D.W."/>
            <person name="Harunari E."/>
            <person name="Igarashi Y."/>
        </authorList>
    </citation>
    <scope>NUCLEOTIDE SEQUENCE</scope>
    <source>
        <strain evidence="4">RD004123</strain>
    </source>
</reference>
<accession>A0ABQ5R173</accession>
<evidence type="ECO:0000256" key="1">
    <source>
        <dbReference type="ARBA" id="ARBA00023125"/>
    </source>
</evidence>
<dbReference type="InterPro" id="IPR010998">
    <property type="entry name" value="Integrase_recombinase_N"/>
</dbReference>
<evidence type="ECO:0000313" key="5">
    <source>
        <dbReference type="Proteomes" id="UP001144280"/>
    </source>
</evidence>
<dbReference type="InterPro" id="IPR011010">
    <property type="entry name" value="DNA_brk_join_enz"/>
</dbReference>
<dbReference type="Proteomes" id="UP001144280">
    <property type="component" value="Unassembled WGS sequence"/>
</dbReference>
<organism evidence="4 5">
    <name type="scientific">Phytohabitans aurantiacus</name>
    <dbReference type="NCBI Taxonomy" id="3016789"/>
    <lineage>
        <taxon>Bacteria</taxon>
        <taxon>Bacillati</taxon>
        <taxon>Actinomycetota</taxon>
        <taxon>Actinomycetes</taxon>
        <taxon>Micromonosporales</taxon>
        <taxon>Micromonosporaceae</taxon>
    </lineage>
</organism>
<dbReference type="SUPFAM" id="SSF56349">
    <property type="entry name" value="DNA breaking-rejoining enzymes"/>
    <property type="match status" value="1"/>
</dbReference>
<name>A0ABQ5R173_9ACTN</name>
<evidence type="ECO:0000256" key="2">
    <source>
        <dbReference type="ARBA" id="ARBA00023172"/>
    </source>
</evidence>
<dbReference type="Pfam" id="PF00589">
    <property type="entry name" value="Phage_integrase"/>
    <property type="match status" value="1"/>
</dbReference>
<comment type="caution">
    <text evidence="4">The sequence shown here is derived from an EMBL/GenBank/DDBJ whole genome shotgun (WGS) entry which is preliminary data.</text>
</comment>
<keyword evidence="1" id="KW-0238">DNA-binding</keyword>
<protein>
    <recommendedName>
        <fullName evidence="3">Tyr recombinase domain-containing protein</fullName>
    </recommendedName>
</protein>
<dbReference type="Gene3D" id="1.10.443.10">
    <property type="entry name" value="Intergrase catalytic core"/>
    <property type="match status" value="1"/>
</dbReference>
<keyword evidence="2" id="KW-0233">DNA recombination</keyword>
<sequence length="345" mass="37730">MADPERVAQARRLLAQLGVTVADLRAAESIGVQMPTVGEYLPRVIAAAGLSARRTYGNYWARMVALWGHRRLDAISATDIEALQREAVATAVARRNGRGGRHAGEHVIAAARAFFVRAVADGLIDASASPAHQIGKPRRLPSVRRALTLRELAEINEVARTSGNDAILDALLLRLHIETACRRGGALALRRMDLDPVRGLVRLREKGETLRWQPISLDLAAHLVDHADNHGAVVPTDQLLRYRDGRALTSRRYDHLWKRIGDRLPWVAAQGISTHWLQHTTLTWVERNFGYGIARAYAGHTDKTGPATTTYIKADLQAVATALAALTGQPHPLATSLEDLGLFGT</sequence>
<feature type="domain" description="Tyr recombinase" evidence="3">
    <location>
        <begin position="142"/>
        <end position="324"/>
    </location>
</feature>
<dbReference type="PROSITE" id="PS51898">
    <property type="entry name" value="TYR_RECOMBINASE"/>
    <property type="match status" value="1"/>
</dbReference>
<dbReference type="CDD" id="cd00397">
    <property type="entry name" value="DNA_BRE_C"/>
    <property type="match status" value="1"/>
</dbReference>
<evidence type="ECO:0000313" key="4">
    <source>
        <dbReference type="EMBL" id="GLH99931.1"/>
    </source>
</evidence>
<evidence type="ECO:0000259" key="3">
    <source>
        <dbReference type="PROSITE" id="PS51898"/>
    </source>
</evidence>
<gene>
    <name evidence="4" type="ORF">Pa4123_52070</name>
</gene>